<keyword evidence="2" id="KW-0812">Transmembrane</keyword>
<name>A0A4S4G0S1_9ACTN</name>
<dbReference type="Gene3D" id="2.40.260.10">
    <property type="entry name" value="Sortase"/>
    <property type="match status" value="1"/>
</dbReference>
<reference evidence="3 4" key="1">
    <citation type="submission" date="2019-04" db="EMBL/GenBank/DDBJ databases">
        <title>Microbes associate with the intestines of laboratory mice.</title>
        <authorList>
            <person name="Navarre W."/>
            <person name="Wong E."/>
            <person name="Huang K.C."/>
            <person name="Tropini C."/>
            <person name="Ng K."/>
            <person name="Yu B."/>
        </authorList>
    </citation>
    <scope>NUCLEOTIDE SEQUENCE [LARGE SCALE GENOMIC DNA]</scope>
    <source>
        <strain evidence="3 4">NM80_B27</strain>
    </source>
</reference>
<evidence type="ECO:0000256" key="2">
    <source>
        <dbReference type="SAM" id="Phobius"/>
    </source>
</evidence>
<evidence type="ECO:0000313" key="3">
    <source>
        <dbReference type="EMBL" id="THG37030.1"/>
    </source>
</evidence>
<gene>
    <name evidence="3" type="ORF">E5986_07225</name>
</gene>
<dbReference type="Proteomes" id="UP000308978">
    <property type="component" value="Unassembled WGS sequence"/>
</dbReference>
<dbReference type="EMBL" id="SSTJ01000008">
    <property type="protein sequence ID" value="THG37030.1"/>
    <property type="molecule type" value="Genomic_DNA"/>
</dbReference>
<feature type="transmembrane region" description="Helical" evidence="2">
    <location>
        <begin position="21"/>
        <end position="45"/>
    </location>
</feature>
<dbReference type="InterPro" id="IPR009835">
    <property type="entry name" value="SrtB"/>
</dbReference>
<dbReference type="AlphaFoldDB" id="A0A4S4G0S1"/>
<dbReference type="RefSeq" id="WP_136434634.1">
    <property type="nucleotide sequence ID" value="NZ_CAPIAG010000007.1"/>
</dbReference>
<evidence type="ECO:0000313" key="4">
    <source>
        <dbReference type="Proteomes" id="UP000308978"/>
    </source>
</evidence>
<keyword evidence="2" id="KW-1133">Transmembrane helix</keyword>
<dbReference type="CDD" id="cd05826">
    <property type="entry name" value="Sortase_B"/>
    <property type="match status" value="1"/>
</dbReference>
<feature type="region of interest" description="Disordered" evidence="1">
    <location>
        <begin position="273"/>
        <end position="297"/>
    </location>
</feature>
<evidence type="ECO:0000256" key="1">
    <source>
        <dbReference type="SAM" id="MobiDB-lite"/>
    </source>
</evidence>
<feature type="compositionally biased region" description="Basic and acidic residues" evidence="1">
    <location>
        <begin position="279"/>
        <end position="297"/>
    </location>
</feature>
<dbReference type="SUPFAM" id="SSF63817">
    <property type="entry name" value="Sortase"/>
    <property type="match status" value="1"/>
</dbReference>
<protein>
    <submittedName>
        <fullName evidence="3">Sortase</fullName>
    </submittedName>
</protein>
<accession>A0A4S4G0S1</accession>
<organism evidence="3 4">
    <name type="scientific">Adlercreutzia caecimuris</name>
    <dbReference type="NCBI Taxonomy" id="671266"/>
    <lineage>
        <taxon>Bacteria</taxon>
        <taxon>Bacillati</taxon>
        <taxon>Actinomycetota</taxon>
        <taxon>Coriobacteriia</taxon>
        <taxon>Eggerthellales</taxon>
        <taxon>Eggerthellaceae</taxon>
        <taxon>Adlercreutzia</taxon>
    </lineage>
</organism>
<proteinExistence type="predicted"/>
<dbReference type="InterPro" id="IPR023365">
    <property type="entry name" value="Sortase_dom-sf"/>
</dbReference>
<comment type="caution">
    <text evidence="3">The sequence shown here is derived from an EMBL/GenBank/DDBJ whole genome shotgun (WGS) entry which is preliminary data.</text>
</comment>
<sequence length="297" mass="33533">MATEEQDKKKKKKKGGCLWRLVFWVALLVFIASVGVLGYLAWTYWAGQNEYDEIASRAFPNEDTTTLADMVVDWDALREINPDVVAWVYVPGTVINYPVAHKEGDSEYYLHHNFSLGEGKFGAEYGSIMLSGENKGDFSDEVNILYGHHMRNGSMFAPFAEFRESEAFNKHRTIYLLTPGGNYRLQTFAVEHVPMTHASIATPNYPTDQEFNDFKQWLLDESVVTPDPDTSSTVADATKLFGFCTCDGADNTWRYITFADVAEFVPAEHVGDPNYSGKKVKDSQVDKIEGEVQERTE</sequence>
<keyword evidence="2" id="KW-0472">Membrane</keyword>